<dbReference type="Gene3D" id="2.170.270.10">
    <property type="entry name" value="SET domain"/>
    <property type="match status" value="1"/>
</dbReference>
<keyword evidence="3" id="KW-0862">Zinc</keyword>
<dbReference type="GO" id="GO:0008270">
    <property type="term" value="F:zinc ion binding"/>
    <property type="evidence" value="ECO:0007669"/>
    <property type="project" value="UniProtKB-KW"/>
</dbReference>
<reference evidence="6 7" key="1">
    <citation type="journal article" date="2019" name="Nat. Ecol. Evol.">
        <title>Megaphylogeny resolves global patterns of mushroom evolution.</title>
        <authorList>
            <person name="Varga T."/>
            <person name="Krizsan K."/>
            <person name="Foldi C."/>
            <person name="Dima B."/>
            <person name="Sanchez-Garcia M."/>
            <person name="Sanchez-Ramirez S."/>
            <person name="Szollosi G.J."/>
            <person name="Szarkandi J.G."/>
            <person name="Papp V."/>
            <person name="Albert L."/>
            <person name="Andreopoulos W."/>
            <person name="Angelini C."/>
            <person name="Antonin V."/>
            <person name="Barry K.W."/>
            <person name="Bougher N.L."/>
            <person name="Buchanan P."/>
            <person name="Buyck B."/>
            <person name="Bense V."/>
            <person name="Catcheside P."/>
            <person name="Chovatia M."/>
            <person name="Cooper J."/>
            <person name="Damon W."/>
            <person name="Desjardin D."/>
            <person name="Finy P."/>
            <person name="Geml J."/>
            <person name="Haridas S."/>
            <person name="Hughes K."/>
            <person name="Justo A."/>
            <person name="Karasinski D."/>
            <person name="Kautmanova I."/>
            <person name="Kiss B."/>
            <person name="Kocsube S."/>
            <person name="Kotiranta H."/>
            <person name="LaButti K.M."/>
            <person name="Lechner B.E."/>
            <person name="Liimatainen K."/>
            <person name="Lipzen A."/>
            <person name="Lukacs Z."/>
            <person name="Mihaltcheva S."/>
            <person name="Morgado L.N."/>
            <person name="Niskanen T."/>
            <person name="Noordeloos M.E."/>
            <person name="Ohm R.A."/>
            <person name="Ortiz-Santana B."/>
            <person name="Ovrebo C."/>
            <person name="Racz N."/>
            <person name="Riley R."/>
            <person name="Savchenko A."/>
            <person name="Shiryaev A."/>
            <person name="Soop K."/>
            <person name="Spirin V."/>
            <person name="Szebenyi C."/>
            <person name="Tomsovsky M."/>
            <person name="Tulloss R.E."/>
            <person name="Uehling J."/>
            <person name="Grigoriev I.V."/>
            <person name="Vagvolgyi C."/>
            <person name="Papp T."/>
            <person name="Martin F.M."/>
            <person name="Miettinen O."/>
            <person name="Hibbett D.S."/>
            <person name="Nagy L.G."/>
        </authorList>
    </citation>
    <scope>NUCLEOTIDE SEQUENCE [LARGE SCALE GENOMIC DNA]</scope>
    <source>
        <strain evidence="6 7">FP101781</strain>
    </source>
</reference>
<dbReference type="OrthoDB" id="432970at2759"/>
<evidence type="ECO:0000256" key="2">
    <source>
        <dbReference type="ARBA" id="ARBA00022771"/>
    </source>
</evidence>
<dbReference type="AlphaFoldDB" id="A0A4Y7SS73"/>
<name>A0A4Y7SS73_COPMI</name>
<feature type="domain" description="MYND-type" evidence="5">
    <location>
        <begin position="111"/>
        <end position="169"/>
    </location>
</feature>
<proteinExistence type="predicted"/>
<keyword evidence="7" id="KW-1185">Reference proteome</keyword>
<dbReference type="Gene3D" id="6.10.140.2220">
    <property type="match status" value="1"/>
</dbReference>
<dbReference type="SUPFAM" id="SSF144232">
    <property type="entry name" value="HIT/MYND zinc finger-like"/>
    <property type="match status" value="1"/>
</dbReference>
<dbReference type="Pfam" id="PF01753">
    <property type="entry name" value="zf-MYND"/>
    <property type="match status" value="1"/>
</dbReference>
<evidence type="ECO:0000259" key="5">
    <source>
        <dbReference type="PROSITE" id="PS50865"/>
    </source>
</evidence>
<comment type="caution">
    <text evidence="6">The sequence shown here is derived from an EMBL/GenBank/DDBJ whole genome shotgun (WGS) entry which is preliminary data.</text>
</comment>
<evidence type="ECO:0000313" key="6">
    <source>
        <dbReference type="EMBL" id="TEB24474.1"/>
    </source>
</evidence>
<evidence type="ECO:0000313" key="7">
    <source>
        <dbReference type="Proteomes" id="UP000298030"/>
    </source>
</evidence>
<organism evidence="6 7">
    <name type="scientific">Coprinellus micaceus</name>
    <name type="common">Glistening ink-cap mushroom</name>
    <name type="synonym">Coprinus micaceus</name>
    <dbReference type="NCBI Taxonomy" id="71717"/>
    <lineage>
        <taxon>Eukaryota</taxon>
        <taxon>Fungi</taxon>
        <taxon>Dikarya</taxon>
        <taxon>Basidiomycota</taxon>
        <taxon>Agaricomycotina</taxon>
        <taxon>Agaricomycetes</taxon>
        <taxon>Agaricomycetidae</taxon>
        <taxon>Agaricales</taxon>
        <taxon>Agaricineae</taxon>
        <taxon>Psathyrellaceae</taxon>
        <taxon>Coprinellus</taxon>
    </lineage>
</organism>
<dbReference type="InterPro" id="IPR002893">
    <property type="entry name" value="Znf_MYND"/>
</dbReference>
<sequence>MCIVFDGDNIKTILSLTPSLLDAGLLQLLVEDLFTVGDSHIRPFNQWDGGEGLTPLQRLYAVSHYPRVTQALLRALGSTTLKESAVLAHPNLDKRAVTFGAAILVYKPALSAYCSASAITEPCCSLEHYRHKPLLPPAKVQECSWCHSVAYCSHGCQKRDWEMMHRNECADSRVKLIDLRLNGVQNLHQAAWQSGRPKRCPYLADLRSMLVNQYYDLTIEGVLGWEEGGTALFADDRARAILGQYVDSDSQGAYGESRVQLACSISALGQYTFATMATFLVRHHFASTVSDEEPEYQVDLLNGYLKVVKGSIVC</sequence>
<evidence type="ECO:0000256" key="3">
    <source>
        <dbReference type="ARBA" id="ARBA00022833"/>
    </source>
</evidence>
<keyword evidence="1" id="KW-0479">Metal-binding</keyword>
<protein>
    <recommendedName>
        <fullName evidence="5">MYND-type domain-containing protein</fullName>
    </recommendedName>
</protein>
<evidence type="ECO:0000256" key="4">
    <source>
        <dbReference type="PROSITE-ProRule" id="PRU00134"/>
    </source>
</evidence>
<dbReference type="PROSITE" id="PS50865">
    <property type="entry name" value="ZF_MYND_2"/>
    <property type="match status" value="1"/>
</dbReference>
<keyword evidence="2 4" id="KW-0863">Zinc-finger</keyword>
<dbReference type="InterPro" id="IPR046341">
    <property type="entry name" value="SET_dom_sf"/>
</dbReference>
<accession>A0A4Y7SS73</accession>
<gene>
    <name evidence="6" type="ORF">FA13DRAFT_1739182</name>
</gene>
<dbReference type="EMBL" id="QPFP01000066">
    <property type="protein sequence ID" value="TEB24474.1"/>
    <property type="molecule type" value="Genomic_DNA"/>
</dbReference>
<dbReference type="Proteomes" id="UP000298030">
    <property type="component" value="Unassembled WGS sequence"/>
</dbReference>
<evidence type="ECO:0000256" key="1">
    <source>
        <dbReference type="ARBA" id="ARBA00022723"/>
    </source>
</evidence>